<feature type="domain" description="KOW" evidence="2">
    <location>
        <begin position="688"/>
        <end position="715"/>
    </location>
</feature>
<feature type="region of interest" description="Disordered" evidence="1">
    <location>
        <begin position="817"/>
        <end position="844"/>
    </location>
</feature>
<comment type="caution">
    <text evidence="3">The sequence shown here is derived from an EMBL/GenBank/DDBJ whole genome shotgun (WGS) entry which is preliminary data.</text>
</comment>
<protein>
    <recommendedName>
        <fullName evidence="2">KOW domain-containing protein</fullName>
    </recommendedName>
</protein>
<gene>
    <name evidence="3" type="ORF">VNI00_016161</name>
</gene>
<feature type="domain" description="KOW" evidence="2">
    <location>
        <begin position="249"/>
        <end position="276"/>
    </location>
</feature>
<feature type="compositionally biased region" description="Basic and acidic residues" evidence="1">
    <location>
        <begin position="175"/>
        <end position="209"/>
    </location>
</feature>
<evidence type="ECO:0000313" key="4">
    <source>
        <dbReference type="Proteomes" id="UP001383192"/>
    </source>
</evidence>
<proteinExistence type="predicted"/>
<feature type="compositionally biased region" description="Polar residues" evidence="1">
    <location>
        <begin position="1"/>
        <end position="11"/>
    </location>
</feature>
<dbReference type="SUPFAM" id="SSF50104">
    <property type="entry name" value="Translation proteins SH3-like domain"/>
    <property type="match status" value="1"/>
</dbReference>
<accession>A0AAW0BDT5</accession>
<evidence type="ECO:0000313" key="3">
    <source>
        <dbReference type="EMBL" id="KAK7024600.1"/>
    </source>
</evidence>
<dbReference type="SMART" id="SM00739">
    <property type="entry name" value="KOW"/>
    <property type="match status" value="3"/>
</dbReference>
<organism evidence="3 4">
    <name type="scientific">Paramarasmius palmivorus</name>
    <dbReference type="NCBI Taxonomy" id="297713"/>
    <lineage>
        <taxon>Eukaryota</taxon>
        <taxon>Fungi</taxon>
        <taxon>Dikarya</taxon>
        <taxon>Basidiomycota</taxon>
        <taxon>Agaricomycotina</taxon>
        <taxon>Agaricomycetes</taxon>
        <taxon>Agaricomycetidae</taxon>
        <taxon>Agaricales</taxon>
        <taxon>Marasmiineae</taxon>
        <taxon>Marasmiaceae</taxon>
        <taxon>Paramarasmius</taxon>
    </lineage>
</organism>
<dbReference type="EMBL" id="JAYKXP010000119">
    <property type="protein sequence ID" value="KAK7024600.1"/>
    <property type="molecule type" value="Genomic_DNA"/>
</dbReference>
<dbReference type="InterPro" id="IPR008991">
    <property type="entry name" value="Translation_prot_SH3-like_sf"/>
</dbReference>
<evidence type="ECO:0000256" key="1">
    <source>
        <dbReference type="SAM" id="MobiDB-lite"/>
    </source>
</evidence>
<feature type="region of interest" description="Disordered" evidence="1">
    <location>
        <begin position="360"/>
        <end position="379"/>
    </location>
</feature>
<dbReference type="Proteomes" id="UP001383192">
    <property type="component" value="Unassembled WGS sequence"/>
</dbReference>
<name>A0AAW0BDT5_9AGAR</name>
<feature type="region of interest" description="Disordered" evidence="1">
    <location>
        <begin position="1"/>
        <end position="101"/>
    </location>
</feature>
<keyword evidence="4" id="KW-1185">Reference proteome</keyword>
<evidence type="ECO:0000259" key="2">
    <source>
        <dbReference type="SMART" id="SM00739"/>
    </source>
</evidence>
<feature type="domain" description="KOW" evidence="2">
    <location>
        <begin position="539"/>
        <end position="566"/>
    </location>
</feature>
<feature type="region of interest" description="Disordered" evidence="1">
    <location>
        <begin position="173"/>
        <end position="209"/>
    </location>
</feature>
<reference evidence="3 4" key="1">
    <citation type="submission" date="2024-01" db="EMBL/GenBank/DDBJ databases">
        <title>A draft genome for a cacao thread blight-causing isolate of Paramarasmius palmivorus.</title>
        <authorList>
            <person name="Baruah I.K."/>
            <person name="Bukari Y."/>
            <person name="Amoako-Attah I."/>
            <person name="Meinhardt L.W."/>
            <person name="Bailey B.A."/>
            <person name="Cohen S.P."/>
        </authorList>
    </citation>
    <scope>NUCLEOTIDE SEQUENCE [LARGE SCALE GENOMIC DNA]</scope>
    <source>
        <strain evidence="3 4">GH-12</strain>
    </source>
</reference>
<sequence length="1081" mass="123809">MNAAGPSNSSQREQDDTVLQFLDIEAFAESDEEEDWDTEDEEFQDDSQTSEEQPVVHNRQSLHEEEARQLDAMAESFQRRERESHFNPQAKESTQSKDYDAEHDTLGRILVRYADSAVAADAFSSSHGSRSIYREGKRSRLTGLPIPLGRHLPTKHYPHLFGKVDWERLKRAKDQRREKAIDANKTTEDEETKEEREKEERQEKEKQVKEIAHRQQQMLGVQSGSKRKLLQTWESYGRRLSSHTKPLRRLHEGEWVSIRRGRYKGDVGMVWKLRKKVIPKKHTIVGSSASSEVEGEDEPETETWYIVFVVPRLDEHMPHNPIMHFLPRLGVQPRDNKKDTFAKKGGITESEPQASAKTFAGDAVAAPRKRKRLSRPPPVLFNPNNWPRSRIKALGVNTSLFKDPSFRYCLPDASTYTRWEDRVNHTFRLDSRVDRTMVFGLYPKLFKEDALYPANSMPEELGKLFALSCHPLIRKFPSPVPDTWRFESGDYVVCSPLEHHSFQGWFVELSDQGHATIEVDNGDDTQEQRVAMVHDVKKLFEPGDWVHVLAGPHEGKEGFVLSKLDSFVGVLEHQATSTQPDFFVHVNAVQRTAPKWTAVDDVPWRNVVVKILEGSLQISKRNSKGCLAFDSSCGTVLVDHDCTEQFMYPEVVEFVTQKALLDFQPLTSVQKPRFALYRDVYQCSSGPTPWINMVVHVVSGQHKGKTALVRDVNKQPMHYEHTGSSLCLSLELQVVTAGQVNPLVEVDYAHVREIVTGKPLEFYQPLRRDQSFYSPIFSPGLQLDVIAFKKSLPIPDLSNRRPVISILGYDPDYDPISARLRDKTPAEDGSATPRPSRSEEMDPAWQIREDEVEEEVAIAEYGGSSWCDPDLDRRYADTQSDWFYTITGRILDRSSTPPMLSMSPLSQPSHWILHPKLRGIAIYVEIEGGDHDTLQRKKGVSVVPDLNGREEPVVRLYGRTATVEVDATRIVSYRKRPNPSHEMALMVVARGSEEHIGKLVRRIFHFYKGSKSDDNHWFILAVMDVSTGEETLTAECLELHPRDLEYTEETPEERKRSKELLKDVREVAKRENRRPEIRSVD</sequence>
<dbReference type="AlphaFoldDB" id="A0AAW0BDT5"/>
<dbReference type="InterPro" id="IPR005824">
    <property type="entry name" value="KOW"/>
</dbReference>
<feature type="compositionally biased region" description="Acidic residues" evidence="1">
    <location>
        <begin position="26"/>
        <end position="49"/>
    </location>
</feature>